<evidence type="ECO:0000313" key="2">
    <source>
        <dbReference type="Proteomes" id="UP000176893"/>
    </source>
</evidence>
<organism evidence="1 2">
    <name type="scientific">Candidatus Yanofskybacteria bacterium RIFCSPHIGHO2_01_FULL_41_26</name>
    <dbReference type="NCBI Taxonomy" id="1802661"/>
    <lineage>
        <taxon>Bacteria</taxon>
        <taxon>Candidatus Yanofskyibacteriota</taxon>
    </lineage>
</organism>
<comment type="caution">
    <text evidence="1">The sequence shown here is derived from an EMBL/GenBank/DDBJ whole genome shotgun (WGS) entry which is preliminary data.</text>
</comment>
<name>A0A1F8EDU1_9BACT</name>
<accession>A0A1F8EDU1</accession>
<dbReference type="AlphaFoldDB" id="A0A1F8EDU1"/>
<proteinExistence type="predicted"/>
<sequence>MFPIKQDGIMTRSRKVFYMILLVILVVFGPLMLTYSHEASAQSIPTIQRTTYENTKNLKVLDWSLISSAYGASIAEVGTLCDTERGNLMYVVFYKDHSNINVVPNACPKRSH</sequence>
<gene>
    <name evidence="1" type="ORF">A2649_01655</name>
</gene>
<dbReference type="EMBL" id="MGJB01000006">
    <property type="protein sequence ID" value="OGM99044.1"/>
    <property type="molecule type" value="Genomic_DNA"/>
</dbReference>
<reference evidence="1 2" key="1">
    <citation type="journal article" date="2016" name="Nat. Commun.">
        <title>Thousands of microbial genomes shed light on interconnected biogeochemical processes in an aquifer system.</title>
        <authorList>
            <person name="Anantharaman K."/>
            <person name="Brown C.T."/>
            <person name="Hug L.A."/>
            <person name="Sharon I."/>
            <person name="Castelle C.J."/>
            <person name="Probst A.J."/>
            <person name="Thomas B.C."/>
            <person name="Singh A."/>
            <person name="Wilkins M.J."/>
            <person name="Karaoz U."/>
            <person name="Brodie E.L."/>
            <person name="Williams K.H."/>
            <person name="Hubbard S.S."/>
            <person name="Banfield J.F."/>
        </authorList>
    </citation>
    <scope>NUCLEOTIDE SEQUENCE [LARGE SCALE GENOMIC DNA]</scope>
</reference>
<protein>
    <submittedName>
        <fullName evidence="1">Uncharacterized protein</fullName>
    </submittedName>
</protein>
<evidence type="ECO:0000313" key="1">
    <source>
        <dbReference type="EMBL" id="OGM99044.1"/>
    </source>
</evidence>
<dbReference type="Proteomes" id="UP000176893">
    <property type="component" value="Unassembled WGS sequence"/>
</dbReference>